<evidence type="ECO:0000256" key="3">
    <source>
        <dbReference type="ARBA" id="ARBA00025466"/>
    </source>
</evidence>
<reference evidence="6" key="1">
    <citation type="submission" date="2021-11" db="EMBL/GenBank/DDBJ databases">
        <authorList>
            <person name="Schell T."/>
        </authorList>
    </citation>
    <scope>NUCLEOTIDE SEQUENCE</scope>
    <source>
        <strain evidence="6">M5</strain>
    </source>
</reference>
<evidence type="ECO:0000313" key="7">
    <source>
        <dbReference type="Proteomes" id="UP000789390"/>
    </source>
</evidence>
<comment type="subunit">
    <text evidence="1">Self-associates forming complexes of several hundred monomers.</text>
</comment>
<dbReference type="AlphaFoldDB" id="A0A8J2RP59"/>
<evidence type="ECO:0000256" key="4">
    <source>
        <dbReference type="SAM" id="MobiDB-lite"/>
    </source>
</evidence>
<protein>
    <recommendedName>
        <fullName evidence="2">Regulatory protein zeste</fullName>
    </recommendedName>
</protein>
<dbReference type="GO" id="GO:0005634">
    <property type="term" value="C:nucleus"/>
    <property type="evidence" value="ECO:0007669"/>
    <property type="project" value="TreeGrafter"/>
</dbReference>
<accession>A0A8J2RP59</accession>
<evidence type="ECO:0000256" key="1">
    <source>
        <dbReference type="ARBA" id="ARBA00011764"/>
    </source>
</evidence>
<dbReference type="Pfam" id="PF13873">
    <property type="entry name" value="Myb_DNA-bind_5"/>
    <property type="match status" value="1"/>
</dbReference>
<comment type="caution">
    <text evidence="6">The sequence shown here is derived from an EMBL/GenBank/DDBJ whole genome shotgun (WGS) entry which is preliminary data.</text>
</comment>
<proteinExistence type="predicted"/>
<dbReference type="PANTHER" id="PTHR23098">
    <property type="entry name" value="AGAP001331-PA-RELATED"/>
    <property type="match status" value="1"/>
</dbReference>
<feature type="region of interest" description="Disordered" evidence="4">
    <location>
        <begin position="180"/>
        <end position="202"/>
    </location>
</feature>
<dbReference type="Proteomes" id="UP000789390">
    <property type="component" value="Unassembled WGS sequence"/>
</dbReference>
<dbReference type="OrthoDB" id="6783928at2759"/>
<feature type="domain" description="Myb/SANT-like DNA-binding" evidence="5">
    <location>
        <begin position="9"/>
        <end position="86"/>
    </location>
</feature>
<evidence type="ECO:0000259" key="5">
    <source>
        <dbReference type="Pfam" id="PF13873"/>
    </source>
</evidence>
<evidence type="ECO:0000256" key="2">
    <source>
        <dbReference type="ARBA" id="ARBA00016807"/>
    </source>
</evidence>
<feature type="region of interest" description="Disordered" evidence="4">
    <location>
        <begin position="216"/>
        <end position="318"/>
    </location>
</feature>
<dbReference type="PANTHER" id="PTHR23098:SF16">
    <property type="entry name" value="REGULATORY PROTEIN ZESTE"/>
    <property type="match status" value="1"/>
</dbReference>
<sequence>MEVTNKNSKNEWSKRQTEILIDEIIIRKSLVISKFNATVTKKRQQKAWADILEEINLSCPNDKQKNGAEMKKKWNNLKTAAKLDIAQHKKSLTETGGGVEHVMKPIHAKMYEHIFGKENPGLPGNIIDGGVESETGNHLPPRNIEMTEDAIESQLTVDVDANGTSQQLITFTVVPISTHDEHSSFEDEGNQGEIGNKDNNQTSTEVVIYTTPHSSLNTAEEDSCPHFPSDSSAAGSSRTTTPHPSNSRTSTPDLSNSRSPNPGLSNNRQTTGSSKNPTPFRKSNQPINTPTSSQNRPSSNNQATTSMRESIQRAKRTHCDQGMIAASKRCLTARFDLLSAVMNARNMRNDPMLDSEIPLDLLAMMKDPLNSI</sequence>
<comment type="function">
    <text evidence="3">Involved in transvection phenomena (= synapsis-dependent gene expression), where the synaptic pairing of chromosomes carrying genes with which zeste interacts influences the expression of these genes. Zeste binds to DNA and stimulates transcription from a nearby promoter.</text>
</comment>
<evidence type="ECO:0000313" key="6">
    <source>
        <dbReference type="EMBL" id="CAH0103785.1"/>
    </source>
</evidence>
<keyword evidence="7" id="KW-1185">Reference proteome</keyword>
<organism evidence="6 7">
    <name type="scientific">Daphnia galeata</name>
    <dbReference type="NCBI Taxonomy" id="27404"/>
    <lineage>
        <taxon>Eukaryota</taxon>
        <taxon>Metazoa</taxon>
        <taxon>Ecdysozoa</taxon>
        <taxon>Arthropoda</taxon>
        <taxon>Crustacea</taxon>
        <taxon>Branchiopoda</taxon>
        <taxon>Diplostraca</taxon>
        <taxon>Cladocera</taxon>
        <taxon>Anomopoda</taxon>
        <taxon>Daphniidae</taxon>
        <taxon>Daphnia</taxon>
    </lineage>
</organism>
<dbReference type="InterPro" id="IPR028002">
    <property type="entry name" value="Myb_DNA-bind_5"/>
</dbReference>
<dbReference type="EMBL" id="CAKKLH010000113">
    <property type="protein sequence ID" value="CAH0103785.1"/>
    <property type="molecule type" value="Genomic_DNA"/>
</dbReference>
<name>A0A8J2RP59_9CRUS</name>
<gene>
    <name evidence="6" type="ORF">DGAL_LOCUS6459</name>
</gene>
<feature type="compositionally biased region" description="Polar residues" evidence="4">
    <location>
        <begin position="229"/>
        <end position="309"/>
    </location>
</feature>